<accession>A0ABW1V0K6</accession>
<keyword evidence="1" id="KW-1133">Transmembrane helix</keyword>
<gene>
    <name evidence="3" type="ORF">ACFP56_01205</name>
</gene>
<evidence type="ECO:0000259" key="2">
    <source>
        <dbReference type="Pfam" id="PF02698"/>
    </source>
</evidence>
<comment type="caution">
    <text evidence="3">The sequence shown here is derived from an EMBL/GenBank/DDBJ whole genome shotgun (WGS) entry which is preliminary data.</text>
</comment>
<dbReference type="Proteomes" id="UP001596233">
    <property type="component" value="Unassembled WGS sequence"/>
</dbReference>
<dbReference type="InterPro" id="IPR051599">
    <property type="entry name" value="Cell_Envelope_Assoc"/>
</dbReference>
<feature type="domain" description="DUF218" evidence="2">
    <location>
        <begin position="55"/>
        <end position="181"/>
    </location>
</feature>
<keyword evidence="4" id="KW-1185">Reference proteome</keyword>
<reference evidence="4" key="1">
    <citation type="journal article" date="2019" name="Int. J. Syst. Evol. Microbiol.">
        <title>The Global Catalogue of Microorganisms (GCM) 10K type strain sequencing project: providing services to taxonomists for standard genome sequencing and annotation.</title>
        <authorList>
            <consortium name="The Broad Institute Genomics Platform"/>
            <consortium name="The Broad Institute Genome Sequencing Center for Infectious Disease"/>
            <person name="Wu L."/>
            <person name="Ma J."/>
        </authorList>
    </citation>
    <scope>NUCLEOTIDE SEQUENCE [LARGE SCALE GENOMIC DNA]</scope>
    <source>
        <strain evidence="4">PCU 280</strain>
    </source>
</reference>
<dbReference type="InterPro" id="IPR003848">
    <property type="entry name" value="DUF218"/>
</dbReference>
<dbReference type="PANTHER" id="PTHR30336:SF20">
    <property type="entry name" value="DUF218 DOMAIN-CONTAINING PROTEIN"/>
    <property type="match status" value="1"/>
</dbReference>
<protein>
    <submittedName>
        <fullName evidence="3">YdcF family protein</fullName>
    </submittedName>
</protein>
<dbReference type="EMBL" id="JBHSTE010000001">
    <property type="protein sequence ID" value="MFC6331225.1"/>
    <property type="molecule type" value="Genomic_DNA"/>
</dbReference>
<proteinExistence type="predicted"/>
<dbReference type="PANTHER" id="PTHR30336">
    <property type="entry name" value="INNER MEMBRANE PROTEIN, PROBABLE PERMEASE"/>
    <property type="match status" value="1"/>
</dbReference>
<dbReference type="Pfam" id="PF02698">
    <property type="entry name" value="DUF218"/>
    <property type="match status" value="1"/>
</dbReference>
<sequence>MIISKKIEENAGEGLSTKRLLNVTASAAGLLIIWFIVHTTFIVIDGLNDELKPVDAAVVLGNKVETNGQPSERLKARLDKAAELYDRGYYTFIIVSGGIGKEGFDEAAVMKSYLIDQGIAEDSIIEDNNGYNSYMTAQNTSKIMDELKLDSVMIITQYFHISRTKLAFGKMDMEEVYSAHANIFELRDIYSIIREFPAYYKYLFK</sequence>
<dbReference type="CDD" id="cd06259">
    <property type="entry name" value="YdcF-like"/>
    <property type="match status" value="1"/>
</dbReference>
<dbReference type="Gene3D" id="3.40.50.620">
    <property type="entry name" value="HUPs"/>
    <property type="match status" value="1"/>
</dbReference>
<name>A0ABW1V0K6_9BACL</name>
<organism evidence="3 4">
    <name type="scientific">Paenibacillus septentrionalis</name>
    <dbReference type="NCBI Taxonomy" id="429342"/>
    <lineage>
        <taxon>Bacteria</taxon>
        <taxon>Bacillati</taxon>
        <taxon>Bacillota</taxon>
        <taxon>Bacilli</taxon>
        <taxon>Bacillales</taxon>
        <taxon>Paenibacillaceae</taxon>
        <taxon>Paenibacillus</taxon>
    </lineage>
</organism>
<dbReference type="InterPro" id="IPR014729">
    <property type="entry name" value="Rossmann-like_a/b/a_fold"/>
</dbReference>
<evidence type="ECO:0000256" key="1">
    <source>
        <dbReference type="SAM" id="Phobius"/>
    </source>
</evidence>
<dbReference type="RefSeq" id="WP_379230242.1">
    <property type="nucleotide sequence ID" value="NZ_JBHSTE010000001.1"/>
</dbReference>
<keyword evidence="1" id="KW-0812">Transmembrane</keyword>
<feature type="transmembrane region" description="Helical" evidence="1">
    <location>
        <begin position="20"/>
        <end position="44"/>
    </location>
</feature>
<evidence type="ECO:0000313" key="3">
    <source>
        <dbReference type="EMBL" id="MFC6331225.1"/>
    </source>
</evidence>
<evidence type="ECO:0000313" key="4">
    <source>
        <dbReference type="Proteomes" id="UP001596233"/>
    </source>
</evidence>
<keyword evidence="1" id="KW-0472">Membrane</keyword>